<evidence type="ECO:0000313" key="3">
    <source>
        <dbReference type="Proteomes" id="UP000799764"/>
    </source>
</evidence>
<protein>
    <recommendedName>
        <fullName evidence="1">NACHT-NTPase and P-loop NTPases N-terminal domain-containing protein</fullName>
    </recommendedName>
</protein>
<evidence type="ECO:0000313" key="2">
    <source>
        <dbReference type="EMBL" id="KAF2445200.1"/>
    </source>
</evidence>
<accession>A0A9P4PJI0</accession>
<dbReference type="AlphaFoldDB" id="A0A9P4PJI0"/>
<dbReference type="OrthoDB" id="3200163at2759"/>
<comment type="caution">
    <text evidence="2">The sequence shown here is derived from an EMBL/GenBank/DDBJ whole genome shotgun (WGS) entry which is preliminary data.</text>
</comment>
<reference evidence="2" key="1">
    <citation type="journal article" date="2020" name="Stud. Mycol.">
        <title>101 Dothideomycetes genomes: a test case for predicting lifestyles and emergence of pathogens.</title>
        <authorList>
            <person name="Haridas S."/>
            <person name="Albert R."/>
            <person name="Binder M."/>
            <person name="Bloem J."/>
            <person name="Labutti K."/>
            <person name="Salamov A."/>
            <person name="Andreopoulos B."/>
            <person name="Baker S."/>
            <person name="Barry K."/>
            <person name="Bills G."/>
            <person name="Bluhm B."/>
            <person name="Cannon C."/>
            <person name="Castanera R."/>
            <person name="Culley D."/>
            <person name="Daum C."/>
            <person name="Ezra D."/>
            <person name="Gonzalez J."/>
            <person name="Henrissat B."/>
            <person name="Kuo A."/>
            <person name="Liang C."/>
            <person name="Lipzen A."/>
            <person name="Lutzoni F."/>
            <person name="Magnuson J."/>
            <person name="Mondo S."/>
            <person name="Nolan M."/>
            <person name="Ohm R."/>
            <person name="Pangilinan J."/>
            <person name="Park H.-J."/>
            <person name="Ramirez L."/>
            <person name="Alfaro M."/>
            <person name="Sun H."/>
            <person name="Tritt A."/>
            <person name="Yoshinaga Y."/>
            <person name="Zwiers L.-H."/>
            <person name="Turgeon B."/>
            <person name="Goodwin S."/>
            <person name="Spatafora J."/>
            <person name="Crous P."/>
            <person name="Grigoriev I."/>
        </authorList>
    </citation>
    <scope>NUCLEOTIDE SEQUENCE</scope>
    <source>
        <strain evidence="2">CBS 690.94</strain>
    </source>
</reference>
<dbReference type="EMBL" id="MU001500">
    <property type="protein sequence ID" value="KAF2445200.1"/>
    <property type="molecule type" value="Genomic_DNA"/>
</dbReference>
<proteinExistence type="predicted"/>
<dbReference type="InterPro" id="IPR031352">
    <property type="entry name" value="SesA"/>
</dbReference>
<gene>
    <name evidence="2" type="ORF">P171DRAFT_291512</name>
</gene>
<keyword evidence="3" id="KW-1185">Reference proteome</keyword>
<dbReference type="Proteomes" id="UP000799764">
    <property type="component" value="Unassembled WGS sequence"/>
</dbReference>
<name>A0A9P4PJI0_9PLEO</name>
<evidence type="ECO:0000259" key="1">
    <source>
        <dbReference type="Pfam" id="PF17107"/>
    </source>
</evidence>
<dbReference type="Pfam" id="PF17107">
    <property type="entry name" value="SesA"/>
    <property type="match status" value="1"/>
</dbReference>
<sequence length="166" mass="18250">MAEALAIIGITASVLQLVDFGSRLLKRLETYQTQVGEIPEAFRHIKAELPVLLDALRQTQSAIDSGVQDDTKHAFIPAIEGCKAQITLLDDIIVKALPSPSDSRIKRGGKSIQSFRYDARVEKIISVIRGYIQTLTFHATTVSRDTSAERQRAPSSTVSFDAIQIL</sequence>
<feature type="domain" description="NACHT-NTPase and P-loop NTPases N-terminal" evidence="1">
    <location>
        <begin position="12"/>
        <end position="135"/>
    </location>
</feature>
<organism evidence="2 3">
    <name type="scientific">Karstenula rhodostoma CBS 690.94</name>
    <dbReference type="NCBI Taxonomy" id="1392251"/>
    <lineage>
        <taxon>Eukaryota</taxon>
        <taxon>Fungi</taxon>
        <taxon>Dikarya</taxon>
        <taxon>Ascomycota</taxon>
        <taxon>Pezizomycotina</taxon>
        <taxon>Dothideomycetes</taxon>
        <taxon>Pleosporomycetidae</taxon>
        <taxon>Pleosporales</taxon>
        <taxon>Massarineae</taxon>
        <taxon>Didymosphaeriaceae</taxon>
        <taxon>Karstenula</taxon>
    </lineage>
</organism>